<keyword evidence="2" id="KW-1185">Reference proteome</keyword>
<organism evidence="1 2">
    <name type="scientific">Nocardia albiluteola</name>
    <dbReference type="NCBI Taxonomy" id="2842303"/>
    <lineage>
        <taxon>Bacteria</taxon>
        <taxon>Bacillati</taxon>
        <taxon>Actinomycetota</taxon>
        <taxon>Actinomycetes</taxon>
        <taxon>Mycobacteriales</taxon>
        <taxon>Nocardiaceae</taxon>
        <taxon>Nocardia</taxon>
    </lineage>
</organism>
<dbReference type="EMBL" id="JAHKNI010000001">
    <property type="protein sequence ID" value="MBU3061025.1"/>
    <property type="molecule type" value="Genomic_DNA"/>
</dbReference>
<dbReference type="InterPro" id="IPR015813">
    <property type="entry name" value="Pyrv/PenolPyrv_kinase-like_dom"/>
</dbReference>
<evidence type="ECO:0000313" key="1">
    <source>
        <dbReference type="EMBL" id="MBU3061025.1"/>
    </source>
</evidence>
<proteinExistence type="predicted"/>
<dbReference type="Gene3D" id="3.20.20.60">
    <property type="entry name" value="Phosphoenolpyruvate-binding domains"/>
    <property type="match status" value="1"/>
</dbReference>
<gene>
    <name evidence="1" type="ORF">KO481_05735</name>
</gene>
<dbReference type="RefSeq" id="WP_215915789.1">
    <property type="nucleotide sequence ID" value="NZ_JAHKNI010000001.1"/>
</dbReference>
<reference evidence="1 2" key="1">
    <citation type="submission" date="2021-06" db="EMBL/GenBank/DDBJ databases">
        <title>Actinomycetes sequencing.</title>
        <authorList>
            <person name="Shan Q."/>
        </authorList>
    </citation>
    <scope>NUCLEOTIDE SEQUENCE [LARGE SCALE GENOMIC DNA]</scope>
    <source>
        <strain evidence="1 2">NEAU-G5</strain>
    </source>
</reference>
<protein>
    <submittedName>
        <fullName evidence="1">Isocitrate lyase/phosphoenolpyruvate mutase family protein</fullName>
    </submittedName>
</protein>
<dbReference type="InterPro" id="IPR039556">
    <property type="entry name" value="ICL/PEPM"/>
</dbReference>
<evidence type="ECO:0000313" key="2">
    <source>
        <dbReference type="Proteomes" id="UP000733379"/>
    </source>
</evidence>
<accession>A0ABS6ASK9</accession>
<keyword evidence="1" id="KW-0456">Lyase</keyword>
<comment type="caution">
    <text evidence="1">The sequence shown here is derived from an EMBL/GenBank/DDBJ whole genome shotgun (WGS) entry which is preliminary data.</text>
</comment>
<dbReference type="GO" id="GO:0016829">
    <property type="term" value="F:lyase activity"/>
    <property type="evidence" value="ECO:0007669"/>
    <property type="project" value="UniProtKB-KW"/>
</dbReference>
<dbReference type="Proteomes" id="UP000733379">
    <property type="component" value="Unassembled WGS sequence"/>
</dbReference>
<name>A0ABS6ASK9_9NOCA</name>
<dbReference type="Pfam" id="PF13714">
    <property type="entry name" value="PEP_mutase"/>
    <property type="match status" value="1"/>
</dbReference>
<dbReference type="PANTHER" id="PTHR42905">
    <property type="entry name" value="PHOSPHOENOLPYRUVATE CARBOXYLASE"/>
    <property type="match status" value="1"/>
</dbReference>
<sequence length="255" mass="26472">MTVQETFRRLHHMPHPLVLPNAWDCASAAALVAAGFPAIGTTSLGVAAIAGLVDGVGSTRDQTLALARRLATLPVPVTIDIEAGFDDPVTLARELAHAGVAGINLEDSRAGTSLADPDDQADLIAAVKSAAPQLFLNARVDTYWLDIDTPATISRARRYAEAGADGVFVPGALDEPTIASLVASVPVPINLLYQPGGHTVDGLGELGVRRVSTGSLLFRAAIGAAVETALTVRHNSALPTGIPSYAEIQDLHIQN</sequence>
<dbReference type="InterPro" id="IPR040442">
    <property type="entry name" value="Pyrv_kinase-like_dom_sf"/>
</dbReference>
<dbReference type="SUPFAM" id="SSF51621">
    <property type="entry name" value="Phosphoenolpyruvate/pyruvate domain"/>
    <property type="match status" value="1"/>
</dbReference>
<dbReference type="CDD" id="cd00377">
    <property type="entry name" value="ICL_PEPM"/>
    <property type="match status" value="1"/>
</dbReference>
<dbReference type="PANTHER" id="PTHR42905:SF16">
    <property type="entry name" value="CARBOXYPHOSPHONOENOLPYRUVATE PHOSPHONOMUTASE-LIKE PROTEIN (AFU_ORTHOLOGUE AFUA_5G07230)"/>
    <property type="match status" value="1"/>
</dbReference>